<organism evidence="1 2">
    <name type="scientific">Tianweitania populi</name>
    <dbReference type="NCBI Taxonomy" id="1607949"/>
    <lineage>
        <taxon>Bacteria</taxon>
        <taxon>Pseudomonadati</taxon>
        <taxon>Pseudomonadota</taxon>
        <taxon>Alphaproteobacteria</taxon>
        <taxon>Hyphomicrobiales</taxon>
        <taxon>Phyllobacteriaceae</taxon>
        <taxon>Tianweitania</taxon>
    </lineage>
</organism>
<sequence length="115" mass="12980">MNDETEDLTESLAFTLSVILNGNEAERQHLANAYRSGRRLIAGIPFDRSDARPRIIACLERFNTCDLAGEIASAGWMLAAIEERVAEKNVRGWRKLRKLVDEAVRFLPLCQPTVH</sequence>
<name>A0A8J3DUE0_9HYPH</name>
<reference evidence="1" key="1">
    <citation type="journal article" date="2014" name="Int. J. Syst. Evol. Microbiol.">
        <title>Complete genome sequence of Corynebacterium casei LMG S-19264T (=DSM 44701T), isolated from a smear-ripened cheese.</title>
        <authorList>
            <consortium name="US DOE Joint Genome Institute (JGI-PGF)"/>
            <person name="Walter F."/>
            <person name="Albersmeier A."/>
            <person name="Kalinowski J."/>
            <person name="Ruckert C."/>
        </authorList>
    </citation>
    <scope>NUCLEOTIDE SEQUENCE</scope>
    <source>
        <strain evidence="1">KCTC 42249</strain>
    </source>
</reference>
<evidence type="ECO:0000313" key="1">
    <source>
        <dbReference type="EMBL" id="GHD21148.1"/>
    </source>
</evidence>
<dbReference type="RefSeq" id="WP_189506384.1">
    <property type="nucleotide sequence ID" value="NZ_BMZQ01000003.1"/>
</dbReference>
<dbReference type="AlphaFoldDB" id="A0A8J3DUE0"/>
<protein>
    <submittedName>
        <fullName evidence="1">Uncharacterized protein</fullName>
    </submittedName>
</protein>
<gene>
    <name evidence="1" type="ORF">GCM10016234_34510</name>
</gene>
<proteinExistence type="predicted"/>
<reference evidence="1" key="2">
    <citation type="submission" date="2020-09" db="EMBL/GenBank/DDBJ databases">
        <authorList>
            <person name="Sun Q."/>
            <person name="Kim S."/>
        </authorList>
    </citation>
    <scope>NUCLEOTIDE SEQUENCE</scope>
    <source>
        <strain evidence="1">KCTC 42249</strain>
    </source>
</reference>
<dbReference type="EMBL" id="BMZQ01000003">
    <property type="protein sequence ID" value="GHD21148.1"/>
    <property type="molecule type" value="Genomic_DNA"/>
</dbReference>
<dbReference type="Proteomes" id="UP000630142">
    <property type="component" value="Unassembled WGS sequence"/>
</dbReference>
<evidence type="ECO:0000313" key="2">
    <source>
        <dbReference type="Proteomes" id="UP000630142"/>
    </source>
</evidence>
<keyword evidence="2" id="KW-1185">Reference proteome</keyword>
<comment type="caution">
    <text evidence="1">The sequence shown here is derived from an EMBL/GenBank/DDBJ whole genome shotgun (WGS) entry which is preliminary data.</text>
</comment>
<accession>A0A8J3DUE0</accession>